<proteinExistence type="predicted"/>
<organism evidence="1 2">
    <name type="scientific">Succiniclasticum ruminis</name>
    <dbReference type="NCBI Taxonomy" id="40841"/>
    <lineage>
        <taxon>Bacteria</taxon>
        <taxon>Bacillati</taxon>
        <taxon>Bacillota</taxon>
        <taxon>Negativicutes</taxon>
        <taxon>Acidaminococcales</taxon>
        <taxon>Acidaminococcaceae</taxon>
        <taxon>Succiniclasticum</taxon>
    </lineage>
</organism>
<dbReference type="AlphaFoldDB" id="A0A1G6NQD7"/>
<dbReference type="InterPro" id="IPR027417">
    <property type="entry name" value="P-loop_NTPase"/>
</dbReference>
<dbReference type="Proteomes" id="UP000198943">
    <property type="component" value="Unassembled WGS sequence"/>
</dbReference>
<protein>
    <recommendedName>
        <fullName evidence="3">Terminase</fullName>
    </recommendedName>
</protein>
<gene>
    <name evidence="1" type="ORF">SAMN04487864_11541</name>
</gene>
<reference evidence="2" key="1">
    <citation type="submission" date="2016-10" db="EMBL/GenBank/DDBJ databases">
        <authorList>
            <person name="Varghese N."/>
            <person name="Submissions S."/>
        </authorList>
    </citation>
    <scope>NUCLEOTIDE SEQUENCE [LARGE SCALE GENOMIC DNA]</scope>
    <source>
        <strain evidence="2">DSM 11005</strain>
    </source>
</reference>
<sequence length="491" mass="56000">MKKEALTPEEVKQLTEFCAEFEHDPVGFVWAAFPWGEGELAGQEPQQWQLELLEDLAKGLKTVSQVIREAVASGNGIGKSALVAWIILWAISTHEDTRGIVTANTDTQLRTKTWAELAKWFRLFVANRLFEYTATSIYSIDPAHEKTWRIDAIPWSEQNPEAFAGLHNQRRRVLIIFDEASAIADTIWETVEGATTDKDTEIIWCAFGNPTRNTGRFFDCFHKQRNRWNCKQIDSRTVAISNKELLNEWIEDWGIDSDFVKVHVRGLFPDSGDLQLISRSLVDAAIERGKTINPETYKDLPIVFGVDPAWTGSDLLVCFMRQGNYSKVLFTMPKNDDDTLVAGKLARLSDEYGMDHGFIDQGFGTGIYSYLKSLGRESDWTLTSFANEPNDKYYLNKRAEIWDETRKWLKDGGALEDMPVIRDDLISPQAWINRKNKLQIESKEDMKKRGLPSPNYADALALTFTHPVQRKNRSKFRMARAAGKMRRAGAM</sequence>
<dbReference type="EMBL" id="FMYW01000015">
    <property type="protein sequence ID" value="SDC69891.1"/>
    <property type="molecule type" value="Genomic_DNA"/>
</dbReference>
<evidence type="ECO:0008006" key="3">
    <source>
        <dbReference type="Google" id="ProtNLM"/>
    </source>
</evidence>
<evidence type="ECO:0000313" key="2">
    <source>
        <dbReference type="Proteomes" id="UP000198943"/>
    </source>
</evidence>
<dbReference type="Gene3D" id="3.40.50.300">
    <property type="entry name" value="P-loop containing nucleotide triphosphate hydrolases"/>
    <property type="match status" value="1"/>
</dbReference>
<evidence type="ECO:0000313" key="1">
    <source>
        <dbReference type="EMBL" id="SDC69891.1"/>
    </source>
</evidence>
<dbReference type="RefSeq" id="WP_093730999.1">
    <property type="nucleotide sequence ID" value="NZ_FMYW01000015.1"/>
</dbReference>
<dbReference type="OrthoDB" id="9775154at2"/>
<keyword evidence="2" id="KW-1185">Reference proteome</keyword>
<name>A0A1G6NQD7_9FIRM</name>
<accession>A0A1G6NQD7</accession>
<dbReference type="Gene3D" id="3.30.420.240">
    <property type="match status" value="1"/>
</dbReference>